<dbReference type="EMBL" id="QLMH01000004">
    <property type="protein sequence ID" value="RAK20528.1"/>
    <property type="molecule type" value="Genomic_DNA"/>
</dbReference>
<evidence type="ECO:0000313" key="10">
    <source>
        <dbReference type="Proteomes" id="UP000248555"/>
    </source>
</evidence>
<feature type="transmembrane region" description="Helical" evidence="7">
    <location>
        <begin position="6"/>
        <end position="23"/>
    </location>
</feature>
<accession>A0A327YHN1</accession>
<name>A0A327YHN1_9BACL</name>
<feature type="transmembrane region" description="Helical" evidence="7">
    <location>
        <begin position="154"/>
        <end position="178"/>
    </location>
</feature>
<evidence type="ECO:0000256" key="3">
    <source>
        <dbReference type="ARBA" id="ARBA00022448"/>
    </source>
</evidence>
<dbReference type="Gene3D" id="1.20.1530.20">
    <property type="match status" value="1"/>
</dbReference>
<feature type="transmembrane region" description="Helical" evidence="7">
    <location>
        <begin position="184"/>
        <end position="203"/>
    </location>
</feature>
<feature type="transmembrane region" description="Helical" evidence="7">
    <location>
        <begin position="362"/>
        <end position="379"/>
    </location>
</feature>
<sequence>MTNHLVLEVGVALILVAIAALLAGRLNFSIIPFLILLGMAVGPHAPQFGIIDLTFIESSEIIAFFGRIGVLFLLFYLGLEFSIGKLIRSGRSIVVGGSIYILINFSLGLLYGYIMGFPFLEILIIAGVITISSSAIVAKVLVDLRRTANPETELILGIIMFEDIFLAVYLSIVSGLILGDSTSLGGTLLSVVIALGYMLLFFILARKATPFINKLLNISSDETFVIVVFATLFFVAGFSETIHVAEAIGALLLGLVLSETEHSDRIEHLVVPFRDFFGAIFFFSFGLSIDPFTLGESVWLAIGAVVLTIVGNFVAGMIAGRRAGLSHKASSNIGLTIVSRGEFSIIMANLGIAGGLSASLKPFAALYVLILAIIGPLLTKESKRIYEFLNKIFKWNKPADKRMTGVQ</sequence>
<evidence type="ECO:0000256" key="5">
    <source>
        <dbReference type="ARBA" id="ARBA00022989"/>
    </source>
</evidence>
<dbReference type="GO" id="GO:0015297">
    <property type="term" value="F:antiporter activity"/>
    <property type="evidence" value="ECO:0007669"/>
    <property type="project" value="InterPro"/>
</dbReference>
<keyword evidence="4 7" id="KW-0812">Transmembrane</keyword>
<feature type="transmembrane region" description="Helical" evidence="7">
    <location>
        <begin position="61"/>
        <end position="81"/>
    </location>
</feature>
<dbReference type="PANTHER" id="PTHR42751">
    <property type="entry name" value="SODIUM/HYDROGEN EXCHANGER FAMILY/TRKA DOMAIN PROTEIN"/>
    <property type="match status" value="1"/>
</dbReference>
<dbReference type="InterPro" id="IPR006153">
    <property type="entry name" value="Cation/H_exchanger_TM"/>
</dbReference>
<comment type="subcellular location">
    <subcellularLocation>
        <location evidence="1">Membrane</location>
        <topology evidence="1">Multi-pass membrane protein</topology>
    </subcellularLocation>
</comment>
<keyword evidence="10" id="KW-1185">Reference proteome</keyword>
<keyword evidence="6 7" id="KW-0472">Membrane</keyword>
<dbReference type="InterPro" id="IPR038770">
    <property type="entry name" value="Na+/solute_symporter_sf"/>
</dbReference>
<protein>
    <submittedName>
        <fullName evidence="9">Potassium/proton antiporter membrane subunit (CPA2 family)</fullName>
    </submittedName>
</protein>
<evidence type="ECO:0000313" key="9">
    <source>
        <dbReference type="EMBL" id="RAK20528.1"/>
    </source>
</evidence>
<feature type="transmembrane region" description="Helical" evidence="7">
    <location>
        <begin position="269"/>
        <end position="287"/>
    </location>
</feature>
<dbReference type="Pfam" id="PF00999">
    <property type="entry name" value="Na_H_Exchanger"/>
    <property type="match status" value="1"/>
</dbReference>
<reference evidence="9 10" key="1">
    <citation type="submission" date="2018-06" db="EMBL/GenBank/DDBJ databases">
        <title>Genomic Encyclopedia of Type Strains, Phase III (KMG-III): the genomes of soil and plant-associated and newly described type strains.</title>
        <authorList>
            <person name="Whitman W."/>
        </authorList>
    </citation>
    <scope>NUCLEOTIDE SEQUENCE [LARGE SCALE GENOMIC DNA]</scope>
    <source>
        <strain evidence="9 10">CGMCC 1.8979</strain>
    </source>
</reference>
<feature type="transmembrane region" description="Helical" evidence="7">
    <location>
        <begin position="120"/>
        <end position="142"/>
    </location>
</feature>
<feature type="transmembrane region" description="Helical" evidence="7">
    <location>
        <begin position="30"/>
        <end position="49"/>
    </location>
</feature>
<keyword evidence="5 7" id="KW-1133">Transmembrane helix</keyword>
<dbReference type="PANTHER" id="PTHR42751:SF4">
    <property type="entry name" value="K(+)_H(+) ANTIPORTER SUBUNIT KHTU"/>
    <property type="match status" value="1"/>
</dbReference>
<organism evidence="9 10">
    <name type="scientific">Paranoxybacillus vitaminiphilus</name>
    <dbReference type="NCBI Taxonomy" id="581036"/>
    <lineage>
        <taxon>Bacteria</taxon>
        <taxon>Bacillati</taxon>
        <taxon>Bacillota</taxon>
        <taxon>Bacilli</taxon>
        <taxon>Bacillales</taxon>
        <taxon>Anoxybacillaceae</taxon>
        <taxon>Paranoxybacillus</taxon>
    </lineage>
</organism>
<evidence type="ECO:0000256" key="1">
    <source>
        <dbReference type="ARBA" id="ARBA00004141"/>
    </source>
</evidence>
<dbReference type="Proteomes" id="UP000248555">
    <property type="component" value="Unassembled WGS sequence"/>
</dbReference>
<evidence type="ECO:0000256" key="7">
    <source>
        <dbReference type="SAM" id="Phobius"/>
    </source>
</evidence>
<feature type="transmembrane region" description="Helical" evidence="7">
    <location>
        <begin position="299"/>
        <end position="320"/>
    </location>
</feature>
<gene>
    <name evidence="9" type="ORF">B0I26_104181</name>
</gene>
<dbReference type="RefSeq" id="WP_111644820.1">
    <property type="nucleotide sequence ID" value="NZ_QLMH01000004.1"/>
</dbReference>
<comment type="similarity">
    <text evidence="2">Belongs to the monovalent cation:proton antiporter 2 (CPA2) transporter (TC 2.A.37) family.</text>
</comment>
<keyword evidence="3" id="KW-0813">Transport</keyword>
<evidence type="ECO:0000256" key="6">
    <source>
        <dbReference type="ARBA" id="ARBA00023136"/>
    </source>
</evidence>
<evidence type="ECO:0000259" key="8">
    <source>
        <dbReference type="Pfam" id="PF00999"/>
    </source>
</evidence>
<comment type="caution">
    <text evidence="9">The sequence shown here is derived from an EMBL/GenBank/DDBJ whole genome shotgun (WGS) entry which is preliminary data.</text>
</comment>
<dbReference type="GO" id="GO:1902600">
    <property type="term" value="P:proton transmembrane transport"/>
    <property type="evidence" value="ECO:0007669"/>
    <property type="project" value="InterPro"/>
</dbReference>
<dbReference type="AlphaFoldDB" id="A0A327YHN1"/>
<feature type="domain" description="Cation/H+ exchanger transmembrane" evidence="8">
    <location>
        <begin position="14"/>
        <end position="379"/>
    </location>
</feature>
<dbReference type="OrthoDB" id="9781411at2"/>
<feature type="transmembrane region" description="Helical" evidence="7">
    <location>
        <begin position="215"/>
        <end position="235"/>
    </location>
</feature>
<evidence type="ECO:0000256" key="2">
    <source>
        <dbReference type="ARBA" id="ARBA00005551"/>
    </source>
</evidence>
<evidence type="ECO:0000256" key="4">
    <source>
        <dbReference type="ARBA" id="ARBA00022692"/>
    </source>
</evidence>
<proteinExistence type="inferred from homology"/>
<feature type="transmembrane region" description="Helical" evidence="7">
    <location>
        <begin position="93"/>
        <end position="114"/>
    </location>
</feature>
<dbReference type="GO" id="GO:0016020">
    <property type="term" value="C:membrane"/>
    <property type="evidence" value="ECO:0007669"/>
    <property type="project" value="UniProtKB-SubCell"/>
</dbReference>